<feature type="transmembrane region" description="Helical" evidence="1">
    <location>
        <begin position="131"/>
        <end position="151"/>
    </location>
</feature>
<dbReference type="PROSITE" id="PS50887">
    <property type="entry name" value="GGDEF"/>
    <property type="match status" value="1"/>
</dbReference>
<dbReference type="EMBL" id="MSIE01000109">
    <property type="protein sequence ID" value="OLF07082.1"/>
    <property type="molecule type" value="Genomic_DNA"/>
</dbReference>
<dbReference type="Gene3D" id="3.30.70.270">
    <property type="match status" value="1"/>
</dbReference>
<protein>
    <recommendedName>
        <fullName evidence="2">GGDEF domain-containing protein</fullName>
    </recommendedName>
</protein>
<feature type="domain" description="GGDEF" evidence="2">
    <location>
        <begin position="282"/>
        <end position="417"/>
    </location>
</feature>
<dbReference type="STRING" id="1912961.BU204_35820"/>
<dbReference type="InterPro" id="IPR050469">
    <property type="entry name" value="Diguanylate_Cyclase"/>
</dbReference>
<keyword evidence="1" id="KW-1133">Transmembrane helix</keyword>
<dbReference type="SMART" id="SM00267">
    <property type="entry name" value="GGDEF"/>
    <property type="match status" value="1"/>
</dbReference>
<dbReference type="InterPro" id="IPR029787">
    <property type="entry name" value="Nucleotide_cyclase"/>
</dbReference>
<dbReference type="Pfam" id="PF00990">
    <property type="entry name" value="GGDEF"/>
    <property type="match status" value="1"/>
</dbReference>
<evidence type="ECO:0000313" key="4">
    <source>
        <dbReference type="Proteomes" id="UP000185596"/>
    </source>
</evidence>
<keyword evidence="4" id="KW-1185">Reference proteome</keyword>
<dbReference type="InterPro" id="IPR043128">
    <property type="entry name" value="Rev_trsase/Diguanyl_cyclase"/>
</dbReference>
<dbReference type="SUPFAM" id="SSF55073">
    <property type="entry name" value="Nucleotide cyclase"/>
    <property type="match status" value="1"/>
</dbReference>
<dbReference type="Proteomes" id="UP000185596">
    <property type="component" value="Unassembled WGS sequence"/>
</dbReference>
<name>A0A1Q8BYA6_9PSEU</name>
<evidence type="ECO:0000256" key="1">
    <source>
        <dbReference type="SAM" id="Phobius"/>
    </source>
</evidence>
<organism evidence="3 4">
    <name type="scientific">Actinophytocola xanthii</name>
    <dbReference type="NCBI Taxonomy" id="1912961"/>
    <lineage>
        <taxon>Bacteria</taxon>
        <taxon>Bacillati</taxon>
        <taxon>Actinomycetota</taxon>
        <taxon>Actinomycetes</taxon>
        <taxon>Pseudonocardiales</taxon>
        <taxon>Pseudonocardiaceae</taxon>
    </lineage>
</organism>
<accession>A0A1Q8BYA6</accession>
<comment type="caution">
    <text evidence="3">The sequence shown here is derived from an EMBL/GenBank/DDBJ whole genome shotgun (WGS) entry which is preliminary data.</text>
</comment>
<dbReference type="GO" id="GO:0052621">
    <property type="term" value="F:diguanylate cyclase activity"/>
    <property type="evidence" value="ECO:0007669"/>
    <property type="project" value="TreeGrafter"/>
</dbReference>
<feature type="transmembrane region" description="Helical" evidence="1">
    <location>
        <begin position="163"/>
        <end position="189"/>
    </location>
</feature>
<evidence type="ECO:0000259" key="2">
    <source>
        <dbReference type="PROSITE" id="PS50887"/>
    </source>
</evidence>
<dbReference type="NCBIfam" id="TIGR00254">
    <property type="entry name" value="GGDEF"/>
    <property type="match status" value="1"/>
</dbReference>
<proteinExistence type="predicted"/>
<evidence type="ECO:0000313" key="3">
    <source>
        <dbReference type="EMBL" id="OLF07082.1"/>
    </source>
</evidence>
<dbReference type="InterPro" id="IPR000160">
    <property type="entry name" value="GGDEF_dom"/>
</dbReference>
<dbReference type="AlphaFoldDB" id="A0A1Q8BYA6"/>
<dbReference type="GO" id="GO:0005886">
    <property type="term" value="C:plasma membrane"/>
    <property type="evidence" value="ECO:0007669"/>
    <property type="project" value="TreeGrafter"/>
</dbReference>
<dbReference type="GO" id="GO:0043709">
    <property type="term" value="P:cell adhesion involved in single-species biofilm formation"/>
    <property type="evidence" value="ECO:0007669"/>
    <property type="project" value="TreeGrafter"/>
</dbReference>
<dbReference type="CDD" id="cd01949">
    <property type="entry name" value="GGDEF"/>
    <property type="match status" value="1"/>
</dbReference>
<reference evidence="3 4" key="1">
    <citation type="submission" date="2016-12" db="EMBL/GenBank/DDBJ databases">
        <title>The draft genome sequence of Actinophytocola sp. 11-183.</title>
        <authorList>
            <person name="Wang W."/>
            <person name="Yuan L."/>
        </authorList>
    </citation>
    <scope>NUCLEOTIDE SEQUENCE [LARGE SCALE GENOMIC DNA]</scope>
    <source>
        <strain evidence="3 4">11-183</strain>
    </source>
</reference>
<sequence>MGSNRPRRPTQWPVWRTPPGYLVLLISVTAAALALTMTLGLRSAIEPHALMVAGVLLAMGVAETEMARTVERDRREYNDTPHVNLTAVWTVPGAIVLPPVLAAVVVVALYLHLYWRSWFKVRRVPAYRPTLSAMVALLSCYTTWGVVQLLAPAGRTSWDQLELLGVLVIALVARFMVNSLVIGAAISLFERRFDPRRAIGTWHDNALELGTLGLGALSAAALLIGLHPASMMLAVPVVLVLHRNVLIRQLEEAASTDPKTGLANAVAWTAMAAAEVDRSEGAGVGVLMVDLDNFKAVNDRHGHLPGDQVLKAVAKVLTSAVRPEDVVGRWGGEEFVVVCPAVSTEELVQVGERICDEIRRLEVAVSGHTVISGLTASVGAAIYPLFGPDLRDVLLAADDALFVAKDSGKNQVSTIEAHG</sequence>
<feature type="transmembrane region" description="Helical" evidence="1">
    <location>
        <begin position="21"/>
        <end position="41"/>
    </location>
</feature>
<gene>
    <name evidence="3" type="ORF">BU204_35820</name>
</gene>
<dbReference type="GO" id="GO:1902201">
    <property type="term" value="P:negative regulation of bacterial-type flagellum-dependent cell motility"/>
    <property type="evidence" value="ECO:0007669"/>
    <property type="project" value="TreeGrafter"/>
</dbReference>
<dbReference type="PANTHER" id="PTHR45138:SF9">
    <property type="entry name" value="DIGUANYLATE CYCLASE DGCM-RELATED"/>
    <property type="match status" value="1"/>
</dbReference>
<feature type="transmembrane region" description="Helical" evidence="1">
    <location>
        <begin position="209"/>
        <end position="241"/>
    </location>
</feature>
<keyword evidence="1" id="KW-0812">Transmembrane</keyword>
<keyword evidence="1" id="KW-0472">Membrane</keyword>
<dbReference type="PANTHER" id="PTHR45138">
    <property type="entry name" value="REGULATORY COMPONENTS OF SENSORY TRANSDUCTION SYSTEM"/>
    <property type="match status" value="1"/>
</dbReference>
<feature type="transmembrane region" description="Helical" evidence="1">
    <location>
        <begin position="87"/>
        <end position="111"/>
    </location>
</feature>
<dbReference type="FunFam" id="3.30.70.270:FF:000001">
    <property type="entry name" value="Diguanylate cyclase domain protein"/>
    <property type="match status" value="1"/>
</dbReference>